<evidence type="ECO:0000259" key="10">
    <source>
        <dbReference type="Pfam" id="PF02727"/>
    </source>
</evidence>
<evidence type="ECO:0000256" key="6">
    <source>
        <dbReference type="PIRSR" id="PIRSR600269-50"/>
    </source>
</evidence>
<feature type="domain" description="Copper amine oxidase N3-terminal" evidence="11">
    <location>
        <begin position="208"/>
        <end position="259"/>
    </location>
</feature>
<evidence type="ECO:0000256" key="7">
    <source>
        <dbReference type="PIRSR" id="PIRSR600269-51"/>
    </source>
</evidence>
<dbReference type="Pfam" id="PF01179">
    <property type="entry name" value="Cu_amine_oxid"/>
    <property type="match status" value="1"/>
</dbReference>
<dbReference type="SUPFAM" id="SSF54416">
    <property type="entry name" value="Amine oxidase N-terminal region"/>
    <property type="match status" value="2"/>
</dbReference>
<dbReference type="Proteomes" id="UP001178461">
    <property type="component" value="Chromosome 5"/>
</dbReference>
<proteinExistence type="inferred from homology"/>
<dbReference type="GO" id="GO:0008131">
    <property type="term" value="F:primary methylamine oxidase activity"/>
    <property type="evidence" value="ECO:0007669"/>
    <property type="project" value="InterPro"/>
</dbReference>
<dbReference type="PANTHER" id="PTHR10638">
    <property type="entry name" value="COPPER AMINE OXIDASE"/>
    <property type="match status" value="1"/>
</dbReference>
<feature type="domain" description="Copper amine oxidase N2-terminal" evidence="10">
    <location>
        <begin position="82"/>
        <end position="146"/>
    </location>
</feature>
<keyword evidence="13" id="KW-1185">Reference proteome</keyword>
<dbReference type="PANTHER" id="PTHR10638:SF4">
    <property type="entry name" value="RETINA-SPECIFIC COPPER AMINE OXIDASE"/>
    <property type="match status" value="1"/>
</dbReference>
<dbReference type="InterPro" id="IPR016182">
    <property type="entry name" value="Cu_amine_oxidase_N-reg"/>
</dbReference>
<dbReference type="Pfam" id="PF02728">
    <property type="entry name" value="Cu_amine_oxidN3"/>
    <property type="match status" value="1"/>
</dbReference>
<evidence type="ECO:0000256" key="4">
    <source>
        <dbReference type="ARBA" id="ARBA00023002"/>
    </source>
</evidence>
<name>A0AA35KCL1_9SAUR</name>
<evidence type="ECO:0000256" key="3">
    <source>
        <dbReference type="ARBA" id="ARBA00022772"/>
    </source>
</evidence>
<keyword evidence="5 8" id="KW-0186">Copper</keyword>
<protein>
    <recommendedName>
        <fullName evidence="8">Amine oxidase</fullName>
        <ecNumber evidence="8">1.4.3.-</ecNumber>
    </recommendedName>
</protein>
<evidence type="ECO:0000259" key="9">
    <source>
        <dbReference type="Pfam" id="PF01179"/>
    </source>
</evidence>
<evidence type="ECO:0000256" key="5">
    <source>
        <dbReference type="ARBA" id="ARBA00023008"/>
    </source>
</evidence>
<dbReference type="FunFam" id="3.10.450.40:FF:000007">
    <property type="entry name" value="Amine oxidase"/>
    <property type="match status" value="1"/>
</dbReference>
<dbReference type="InterPro" id="IPR015802">
    <property type="entry name" value="Cu_amine_oxidase_N3"/>
</dbReference>
<dbReference type="Pfam" id="PF02727">
    <property type="entry name" value="Cu_amine_oxidN2"/>
    <property type="match status" value="1"/>
</dbReference>
<dbReference type="GO" id="GO:0005507">
    <property type="term" value="F:copper ion binding"/>
    <property type="evidence" value="ECO:0007669"/>
    <property type="project" value="InterPro"/>
</dbReference>
<feature type="active site" description="Schiff-base intermediate with substrate; via topaquinone" evidence="6">
    <location>
        <position position="463"/>
    </location>
</feature>
<feature type="domain" description="Copper amine oxidase catalytic" evidence="9">
    <location>
        <begin position="308"/>
        <end position="531"/>
    </location>
</feature>
<sequence>MNLKLAYLLLALCTAIIFILVWAFQNRGGKPMLCDSHLQEMGWEERGHGIYSQVFADLTPEEIMEVKIYLQYNLGVPLAEPSQAKPSDNCIFSITLQLPPKAEVLQFLDHQGSRPARQALAVLHFGNQQDPNVTEFVVGPLPNPMYHQDVTVQKYGGKLPYYRRFFLENELREIHTFLKNREYPKAPSFMQKVIYYNGSNFGYSYGIPPGLKSGDRKIWVAHFQNVPGSYLHPVGFEVHVDICSLDVSHWKVLKVFYNGQYFEDMEDIERQFITGHVKVAKVKKAPSDGGYSSLKQRVPHQRLGPLHYEPRGPRYRIWNNQVFFMSWSFAFGIDANRGPQVFDVRFKGERIVYELSLQDASAIYGSNNPAPMQTRYMDLSFGIGARVSTLTQGVDCPYLATYLDRNFFLDSSLPVTRKGSICIFEQNAEVPVRRHYDHSEGAFYGGLVDSVLVFRSVTAVNNYDYVWDFIFHQNGAIGVRVHASGYIQSAFYFGDALEFGNRVQEWTQGAIHTHNINFKVDMDIGGTPVSVIISLDFMEPLVKFAFKYLTKGCLLF</sequence>
<keyword evidence="2 8" id="KW-0479">Metal-binding</keyword>
<dbReference type="Gene3D" id="2.70.98.20">
    <property type="entry name" value="Copper amine oxidase, catalytic domain"/>
    <property type="match status" value="1"/>
</dbReference>
<dbReference type="EMBL" id="OX395130">
    <property type="protein sequence ID" value="CAI5775745.1"/>
    <property type="molecule type" value="Genomic_DNA"/>
</dbReference>
<organism evidence="12 13">
    <name type="scientific">Podarcis lilfordi</name>
    <name type="common">Lilford's wall lizard</name>
    <dbReference type="NCBI Taxonomy" id="74358"/>
    <lineage>
        <taxon>Eukaryota</taxon>
        <taxon>Metazoa</taxon>
        <taxon>Chordata</taxon>
        <taxon>Craniata</taxon>
        <taxon>Vertebrata</taxon>
        <taxon>Euteleostomi</taxon>
        <taxon>Lepidosauria</taxon>
        <taxon>Squamata</taxon>
        <taxon>Bifurcata</taxon>
        <taxon>Unidentata</taxon>
        <taxon>Episquamata</taxon>
        <taxon>Laterata</taxon>
        <taxon>Lacertibaenia</taxon>
        <taxon>Lacertidae</taxon>
        <taxon>Podarcis</taxon>
    </lineage>
</organism>
<dbReference type="InterPro" id="IPR015798">
    <property type="entry name" value="Cu_amine_oxidase_C"/>
</dbReference>
<dbReference type="PRINTS" id="PR00766">
    <property type="entry name" value="CUDAOXIDASE"/>
</dbReference>
<keyword evidence="4 8" id="KW-0560">Oxidoreductase</keyword>
<dbReference type="SUPFAM" id="SSF49998">
    <property type="entry name" value="Amine oxidase catalytic domain"/>
    <property type="match status" value="1"/>
</dbReference>
<reference evidence="12" key="1">
    <citation type="submission" date="2022-12" db="EMBL/GenBank/DDBJ databases">
        <authorList>
            <person name="Alioto T."/>
            <person name="Alioto T."/>
            <person name="Gomez Garrido J."/>
        </authorList>
    </citation>
    <scope>NUCLEOTIDE SEQUENCE</scope>
</reference>
<keyword evidence="3 6" id="KW-0801">TPQ</keyword>
<evidence type="ECO:0000256" key="2">
    <source>
        <dbReference type="ARBA" id="ARBA00022723"/>
    </source>
</evidence>
<dbReference type="AlphaFoldDB" id="A0AA35KCL1"/>
<evidence type="ECO:0000256" key="1">
    <source>
        <dbReference type="ARBA" id="ARBA00007983"/>
    </source>
</evidence>
<feature type="active site" description="Proton acceptor" evidence="6">
    <location>
        <position position="378"/>
    </location>
</feature>
<evidence type="ECO:0000313" key="12">
    <source>
        <dbReference type="EMBL" id="CAI5775745.1"/>
    </source>
</evidence>
<dbReference type="Gene3D" id="3.10.450.40">
    <property type="match status" value="2"/>
</dbReference>
<dbReference type="FunFam" id="3.10.450.40:FF:000001">
    <property type="entry name" value="Amine oxidase"/>
    <property type="match status" value="1"/>
</dbReference>
<dbReference type="GO" id="GO:0005886">
    <property type="term" value="C:plasma membrane"/>
    <property type="evidence" value="ECO:0007669"/>
    <property type="project" value="TreeGrafter"/>
</dbReference>
<accession>A0AA35KCL1</accession>
<feature type="modified residue" description="2',4',5'-topaquinone" evidence="7">
    <location>
        <position position="463"/>
    </location>
</feature>
<dbReference type="GO" id="GO:0009308">
    <property type="term" value="P:amine metabolic process"/>
    <property type="evidence" value="ECO:0007669"/>
    <property type="project" value="UniProtKB-UniRule"/>
</dbReference>
<dbReference type="InterPro" id="IPR015800">
    <property type="entry name" value="Cu_amine_oxidase_N2"/>
</dbReference>
<evidence type="ECO:0000256" key="8">
    <source>
        <dbReference type="RuleBase" id="RU000672"/>
    </source>
</evidence>
<dbReference type="GO" id="GO:0048038">
    <property type="term" value="F:quinone binding"/>
    <property type="evidence" value="ECO:0007669"/>
    <property type="project" value="InterPro"/>
</dbReference>
<comment type="similarity">
    <text evidence="1 8">Belongs to the copper/topaquinone oxidase family.</text>
</comment>
<evidence type="ECO:0000313" key="13">
    <source>
        <dbReference type="Proteomes" id="UP001178461"/>
    </source>
</evidence>
<gene>
    <name evidence="12" type="ORF">PODLI_1B037094</name>
</gene>
<evidence type="ECO:0000259" key="11">
    <source>
        <dbReference type="Pfam" id="PF02728"/>
    </source>
</evidence>
<dbReference type="InterPro" id="IPR036460">
    <property type="entry name" value="Cu_amine_oxidase_C_sf"/>
</dbReference>
<dbReference type="InterPro" id="IPR000269">
    <property type="entry name" value="Cu_amine_oxidase"/>
</dbReference>
<comment type="cofactor">
    <cofactor evidence="8">
        <name>Cu cation</name>
        <dbReference type="ChEBI" id="CHEBI:23378"/>
    </cofactor>
    <text evidence="8">Contains 1 topaquinone per subunit.</text>
</comment>
<comment type="PTM">
    <text evidence="7 8">Topaquinone (TPQ) is generated by copper-dependent autoxidation of a specific tyrosyl residue.</text>
</comment>
<dbReference type="EC" id="1.4.3.-" evidence="8"/>